<gene>
    <name evidence="8" type="ORF">DI599_20295</name>
</gene>
<evidence type="ECO:0000256" key="6">
    <source>
        <dbReference type="SAM" id="Phobius"/>
    </source>
</evidence>
<comment type="caution">
    <text evidence="8">The sequence shown here is derived from an EMBL/GenBank/DDBJ whole genome shotgun (WGS) entry which is preliminary data.</text>
</comment>
<dbReference type="GO" id="GO:0009927">
    <property type="term" value="F:histidine phosphotransfer kinase activity"/>
    <property type="evidence" value="ECO:0007669"/>
    <property type="project" value="TreeGrafter"/>
</dbReference>
<dbReference type="Pfam" id="PF00512">
    <property type="entry name" value="HisKA"/>
    <property type="match status" value="1"/>
</dbReference>
<dbReference type="InterPro" id="IPR005467">
    <property type="entry name" value="His_kinase_dom"/>
</dbReference>
<dbReference type="PANTHER" id="PTHR43047:SF72">
    <property type="entry name" value="OSMOSENSING HISTIDINE PROTEIN KINASE SLN1"/>
    <property type="match status" value="1"/>
</dbReference>
<feature type="transmembrane region" description="Helical" evidence="6">
    <location>
        <begin position="376"/>
        <end position="396"/>
    </location>
</feature>
<dbReference type="SUPFAM" id="SSF52172">
    <property type="entry name" value="CheY-like"/>
    <property type="match status" value="1"/>
</dbReference>
<dbReference type="AlphaFoldDB" id="A0A2W5EM79"/>
<keyword evidence="6" id="KW-1133">Transmembrane helix</keyword>
<dbReference type="InterPro" id="IPR004358">
    <property type="entry name" value="Sig_transdc_His_kin-like_C"/>
</dbReference>
<dbReference type="EC" id="2.7.13.3" evidence="2"/>
<dbReference type="PANTHER" id="PTHR43047">
    <property type="entry name" value="TWO-COMPONENT HISTIDINE PROTEIN KINASE"/>
    <property type="match status" value="1"/>
</dbReference>
<dbReference type="Gene3D" id="3.40.50.2300">
    <property type="match status" value="1"/>
</dbReference>
<dbReference type="Proteomes" id="UP000249198">
    <property type="component" value="Unassembled WGS sequence"/>
</dbReference>
<dbReference type="GO" id="GO:0005886">
    <property type="term" value="C:plasma membrane"/>
    <property type="evidence" value="ECO:0007669"/>
    <property type="project" value="TreeGrafter"/>
</dbReference>
<dbReference type="SUPFAM" id="SSF55874">
    <property type="entry name" value="ATPase domain of HSP90 chaperone/DNA topoisomerase II/histidine kinase"/>
    <property type="match status" value="1"/>
</dbReference>
<accession>A0A2W5EM79</accession>
<dbReference type="SMART" id="SM00388">
    <property type="entry name" value="HisKA"/>
    <property type="match status" value="1"/>
</dbReference>
<dbReference type="CDD" id="cd00082">
    <property type="entry name" value="HisKA"/>
    <property type="match status" value="1"/>
</dbReference>
<keyword evidence="5 8" id="KW-0418">Kinase</keyword>
<dbReference type="InterPro" id="IPR011006">
    <property type="entry name" value="CheY-like_superfamily"/>
</dbReference>
<dbReference type="CDD" id="cd12913">
    <property type="entry name" value="PDC1_MCP_like"/>
    <property type="match status" value="1"/>
</dbReference>
<dbReference type="InterPro" id="IPR036890">
    <property type="entry name" value="HATPase_C_sf"/>
</dbReference>
<evidence type="ECO:0000313" key="9">
    <source>
        <dbReference type="Proteomes" id="UP000249198"/>
    </source>
</evidence>
<evidence type="ECO:0000259" key="7">
    <source>
        <dbReference type="PROSITE" id="PS50109"/>
    </source>
</evidence>
<sequence length="830" mass="92362">MSHVSSIGLRRWIWRAFLQTALIPLILVETVLIAIYLLTNTSIRDAQVSHLREVALEDLQTAAAQETNVVQRELGNIAQLTATYAALTGQALSDTTQVAPAKLKLSASGARYSDMDKGGAASFYSAATPEAQQDLVKVARLERLDAFMRETERHNPLVTSIYFNSWDSYNRIYPWFNTLSQYPSKMNIPDFNFYYLATPAHNPSRAVTWTDVYLDPAGQGWMLSAIAPVFRKDFLEGVVGLDITVGTLLDHINGLDVPWNGYALIVSDDMDIMALPPAGESDFGLDELTSHSYSEAISTELLKPKDFNLFNRGETRALAEAMAASTKGVISLPLKGLHHLIAWNTIGATQWRLLTVVDEKQVFSKTDSLASYYRSIGYLMIAGLVIFYLIFFLVMWHRVRLLSNKLKSPITGIAAMLQDIGVGNWRPLRPDTQIVELEQIIVDVQVMGTRLESSLALLKQANHEAQEASRAKSQFISSMSHELRTPLNAIQGFAQLLQMGAPLAQQEGEQDYLEEILLASRHLNHLVADILDWSSIQSERPRLDLQKVDAIALMQACAEWVAPEIKTHGLTLELCLPTGPLWVRAEPRRLRQVLLNLLSNAIKYTPCGSVSLRCTREIDWVRLAVVDTGIGIAGTQQPMLFEPFQRLGQENTAIPGTGIGLSLCKEYASLMHGRMGFHSELHEGSQFWIELPAWAPATQERPLAPISRATRVYHADRNAERRQLVLNALPTVDLKQFENGQHLLDALERQPADILLLSAELEGLCGRDLMRDIHRRPQLAGMPVILFCPPGQAEALASLGASALLGMPVDPLELHRLVQELVREELTDVI</sequence>
<dbReference type="Gene3D" id="1.10.287.130">
    <property type="match status" value="1"/>
</dbReference>
<dbReference type="EMBL" id="QFOH01000036">
    <property type="protein sequence ID" value="PZP21076.1"/>
    <property type="molecule type" value="Genomic_DNA"/>
</dbReference>
<evidence type="ECO:0000256" key="1">
    <source>
        <dbReference type="ARBA" id="ARBA00000085"/>
    </source>
</evidence>
<dbReference type="SUPFAM" id="SSF47384">
    <property type="entry name" value="Homodimeric domain of signal transducing histidine kinase"/>
    <property type="match status" value="1"/>
</dbReference>
<proteinExistence type="predicted"/>
<dbReference type="InterPro" id="IPR036097">
    <property type="entry name" value="HisK_dim/P_sf"/>
</dbReference>
<dbReference type="Gene3D" id="3.30.450.20">
    <property type="entry name" value="PAS domain"/>
    <property type="match status" value="1"/>
</dbReference>
<protein>
    <recommendedName>
        <fullName evidence="2">histidine kinase</fullName>
        <ecNumber evidence="2">2.7.13.3</ecNumber>
    </recommendedName>
</protein>
<feature type="transmembrane region" description="Helical" evidence="6">
    <location>
        <begin position="12"/>
        <end position="38"/>
    </location>
</feature>
<evidence type="ECO:0000256" key="3">
    <source>
        <dbReference type="ARBA" id="ARBA00022553"/>
    </source>
</evidence>
<comment type="catalytic activity">
    <reaction evidence="1">
        <text>ATP + protein L-histidine = ADP + protein N-phospho-L-histidine.</text>
        <dbReference type="EC" id="2.7.13.3"/>
    </reaction>
</comment>
<keyword evidence="6" id="KW-0812">Transmembrane</keyword>
<keyword evidence="3" id="KW-0597">Phosphoprotein</keyword>
<dbReference type="Gene3D" id="3.30.565.10">
    <property type="entry name" value="Histidine kinase-like ATPase, C-terminal domain"/>
    <property type="match status" value="1"/>
</dbReference>
<evidence type="ECO:0000256" key="5">
    <source>
        <dbReference type="ARBA" id="ARBA00022777"/>
    </source>
</evidence>
<evidence type="ECO:0000256" key="2">
    <source>
        <dbReference type="ARBA" id="ARBA00012438"/>
    </source>
</evidence>
<name>A0A2W5EM79_9PSED</name>
<dbReference type="GO" id="GO:0000155">
    <property type="term" value="F:phosphorelay sensor kinase activity"/>
    <property type="evidence" value="ECO:0007669"/>
    <property type="project" value="InterPro"/>
</dbReference>
<dbReference type="PROSITE" id="PS50109">
    <property type="entry name" value="HIS_KIN"/>
    <property type="match status" value="1"/>
</dbReference>
<reference evidence="8 9" key="1">
    <citation type="submission" date="2017-08" db="EMBL/GenBank/DDBJ databases">
        <title>Infants hospitalized years apart are colonized by the same room-sourced microbial strains.</title>
        <authorList>
            <person name="Brooks B."/>
            <person name="Olm M.R."/>
            <person name="Firek B.A."/>
            <person name="Baker R."/>
            <person name="Thomas B.C."/>
            <person name="Morowitz M.J."/>
            <person name="Banfield J.F."/>
        </authorList>
    </citation>
    <scope>NUCLEOTIDE SEQUENCE [LARGE SCALE GENOMIC DNA]</scope>
    <source>
        <strain evidence="8">S2_009_000_R2_77</strain>
    </source>
</reference>
<dbReference type="InterPro" id="IPR003661">
    <property type="entry name" value="HisK_dim/P_dom"/>
</dbReference>
<keyword evidence="4" id="KW-0808">Transferase</keyword>
<evidence type="ECO:0000256" key="4">
    <source>
        <dbReference type="ARBA" id="ARBA00022679"/>
    </source>
</evidence>
<dbReference type="CDD" id="cd16922">
    <property type="entry name" value="HATPase_EvgS-ArcB-TorS-like"/>
    <property type="match status" value="1"/>
</dbReference>
<feature type="domain" description="Histidine kinase" evidence="7">
    <location>
        <begin position="478"/>
        <end position="695"/>
    </location>
</feature>
<evidence type="ECO:0000313" key="8">
    <source>
        <dbReference type="EMBL" id="PZP21076.1"/>
    </source>
</evidence>
<dbReference type="InterPro" id="IPR003594">
    <property type="entry name" value="HATPase_dom"/>
</dbReference>
<dbReference type="RefSeq" id="WP_273234716.1">
    <property type="nucleotide sequence ID" value="NZ_QFOH01000036.1"/>
</dbReference>
<dbReference type="Pfam" id="PF02518">
    <property type="entry name" value="HATPase_c"/>
    <property type="match status" value="1"/>
</dbReference>
<dbReference type="SMART" id="SM00387">
    <property type="entry name" value="HATPase_c"/>
    <property type="match status" value="1"/>
</dbReference>
<organism evidence="8 9">
    <name type="scientific">Pseudomonas kuykendallii</name>
    <dbReference type="NCBI Taxonomy" id="1007099"/>
    <lineage>
        <taxon>Bacteria</taxon>
        <taxon>Pseudomonadati</taxon>
        <taxon>Pseudomonadota</taxon>
        <taxon>Gammaproteobacteria</taxon>
        <taxon>Pseudomonadales</taxon>
        <taxon>Pseudomonadaceae</taxon>
        <taxon>Pseudomonas</taxon>
    </lineage>
</organism>
<dbReference type="PRINTS" id="PR00344">
    <property type="entry name" value="BCTRLSENSOR"/>
</dbReference>
<keyword evidence="6" id="KW-0472">Membrane</keyword>